<dbReference type="AlphaFoldDB" id="A0A450VXZ5"/>
<sequence length="293" mass="33017">MNKLPADKRNMILHLLVAGSSMRSITRLTGVSINTVTKLLIDAGEACAEYHDKTVRNVQSRRLVLDEIWSFTYCKDKNTEKATKAPEWAGDTWTWTAIDADTKLIVSYSVGGRDSDYAKEFVGDVAERLATRVQLTTDGLKAYLEAVEGAFGADVDYAQLVKMYGKSPEGEKQYSPVECTGIKKKTITGDPDKNLVSTSYVERHNPTMRMAMRRFTRLTNAFSKRIQNHIHMLSLYFVYYNFCRIHQTLKVTPVMEAGITGGLKGIEFIGELIDARQAPPKKRGPYKKREISN</sequence>
<proteinExistence type="predicted"/>
<name>A0A450VXZ5_9GAMM</name>
<dbReference type="EMBL" id="CAADFK010000010">
    <property type="protein sequence ID" value="VFK09615.1"/>
    <property type="molecule type" value="Genomic_DNA"/>
</dbReference>
<evidence type="ECO:0008006" key="2">
    <source>
        <dbReference type="Google" id="ProtNLM"/>
    </source>
</evidence>
<gene>
    <name evidence="1" type="ORF">BECKLPF1236B_GA0070989_101023</name>
</gene>
<organism evidence="1">
    <name type="scientific">Candidatus Kentrum sp. LPFa</name>
    <dbReference type="NCBI Taxonomy" id="2126335"/>
    <lineage>
        <taxon>Bacteria</taxon>
        <taxon>Pseudomonadati</taxon>
        <taxon>Pseudomonadota</taxon>
        <taxon>Gammaproteobacteria</taxon>
        <taxon>Candidatus Kentrum</taxon>
    </lineage>
</organism>
<protein>
    <recommendedName>
        <fullName evidence="2">DDE domain-containing protein</fullName>
    </recommendedName>
</protein>
<reference evidence="1" key="1">
    <citation type="submission" date="2019-02" db="EMBL/GenBank/DDBJ databases">
        <authorList>
            <person name="Gruber-Vodicka R. H."/>
            <person name="Seah K. B. B."/>
        </authorList>
    </citation>
    <scope>NUCLEOTIDE SEQUENCE</scope>
    <source>
        <strain evidence="1">BECK_S313</strain>
    </source>
</reference>
<accession>A0A450VXZ5</accession>
<evidence type="ECO:0000313" key="1">
    <source>
        <dbReference type="EMBL" id="VFK09615.1"/>
    </source>
</evidence>